<dbReference type="PROSITE" id="PS50968">
    <property type="entry name" value="BIOTINYL_LIPOYL"/>
    <property type="match status" value="1"/>
</dbReference>
<keyword evidence="1" id="KW-0092">Biotin</keyword>
<organism evidence="3 4">
    <name type="scientific">Nocardioides gansuensis</name>
    <dbReference type="NCBI Taxonomy" id="2138300"/>
    <lineage>
        <taxon>Bacteria</taxon>
        <taxon>Bacillati</taxon>
        <taxon>Actinomycetota</taxon>
        <taxon>Actinomycetes</taxon>
        <taxon>Propionibacteriales</taxon>
        <taxon>Nocardioidaceae</taxon>
        <taxon>Nocardioides</taxon>
    </lineage>
</organism>
<dbReference type="InterPro" id="IPR050709">
    <property type="entry name" value="Biotin_Carboxyl_Carrier/Decarb"/>
</dbReference>
<evidence type="ECO:0000313" key="3">
    <source>
        <dbReference type="EMBL" id="PVG82316.1"/>
    </source>
</evidence>
<name>A0A2T8F9B6_9ACTN</name>
<feature type="domain" description="Lipoyl-binding" evidence="2">
    <location>
        <begin position="1"/>
        <end position="76"/>
    </location>
</feature>
<dbReference type="CDD" id="cd06850">
    <property type="entry name" value="biotinyl_domain"/>
    <property type="match status" value="1"/>
</dbReference>
<dbReference type="AlphaFoldDB" id="A0A2T8F9B6"/>
<dbReference type="SUPFAM" id="SSF51230">
    <property type="entry name" value="Single hybrid motif"/>
    <property type="match status" value="1"/>
</dbReference>
<dbReference type="RefSeq" id="WP_116572620.1">
    <property type="nucleotide sequence ID" value="NZ_QDGZ01000005.1"/>
</dbReference>
<keyword evidence="4" id="KW-1185">Reference proteome</keyword>
<reference evidence="3 4" key="1">
    <citation type="submission" date="2018-04" db="EMBL/GenBank/DDBJ databases">
        <title>Genome of Nocardioides gansuensis WSJ-1.</title>
        <authorList>
            <person name="Wu S."/>
            <person name="Wang G."/>
        </authorList>
    </citation>
    <scope>NUCLEOTIDE SEQUENCE [LARGE SCALE GENOMIC DNA]</scope>
    <source>
        <strain evidence="3 4">WSJ-1</strain>
    </source>
</reference>
<dbReference type="OrthoDB" id="163546at2"/>
<evidence type="ECO:0000313" key="4">
    <source>
        <dbReference type="Proteomes" id="UP000246018"/>
    </source>
</evidence>
<dbReference type="InterPro" id="IPR011053">
    <property type="entry name" value="Single_hybrid_motif"/>
</dbReference>
<dbReference type="InterPro" id="IPR000089">
    <property type="entry name" value="Biotin_lipoyl"/>
</dbReference>
<dbReference type="NCBIfam" id="NF004547">
    <property type="entry name" value="PRK05889.1"/>
    <property type="match status" value="1"/>
</dbReference>
<dbReference type="PANTHER" id="PTHR45266">
    <property type="entry name" value="OXALOACETATE DECARBOXYLASE ALPHA CHAIN"/>
    <property type="match status" value="1"/>
</dbReference>
<dbReference type="Gene3D" id="2.40.50.100">
    <property type="match status" value="1"/>
</dbReference>
<proteinExistence type="predicted"/>
<gene>
    <name evidence="3" type="ORF">DDE18_12555</name>
</gene>
<comment type="caution">
    <text evidence="3">The sequence shown here is derived from an EMBL/GenBank/DDBJ whole genome shotgun (WGS) entry which is preliminary data.</text>
</comment>
<dbReference type="Proteomes" id="UP000246018">
    <property type="component" value="Unassembled WGS sequence"/>
</dbReference>
<evidence type="ECO:0000256" key="1">
    <source>
        <dbReference type="ARBA" id="ARBA00023267"/>
    </source>
</evidence>
<sequence>MARTPSSIEILAEMVANVLSVDCEVGDTVGAGDTVVLLESMKMEIPVLTEHPGTVTAIKVTAGDVVQEGDVLVVLAPF</sequence>
<dbReference type="Pfam" id="PF00364">
    <property type="entry name" value="Biotin_lipoyl"/>
    <property type="match status" value="1"/>
</dbReference>
<accession>A0A2T8F9B6</accession>
<dbReference type="EMBL" id="QDGZ01000005">
    <property type="protein sequence ID" value="PVG82316.1"/>
    <property type="molecule type" value="Genomic_DNA"/>
</dbReference>
<dbReference type="PANTHER" id="PTHR45266:SF3">
    <property type="entry name" value="OXALOACETATE DECARBOXYLASE ALPHA CHAIN"/>
    <property type="match status" value="1"/>
</dbReference>
<protein>
    <recommendedName>
        <fullName evidence="2">Lipoyl-binding domain-containing protein</fullName>
    </recommendedName>
</protein>
<evidence type="ECO:0000259" key="2">
    <source>
        <dbReference type="PROSITE" id="PS50968"/>
    </source>
</evidence>